<feature type="transmembrane region" description="Helical" evidence="10">
    <location>
        <begin position="428"/>
        <end position="450"/>
    </location>
</feature>
<feature type="signal peptide" evidence="11">
    <location>
        <begin position="1"/>
        <end position="19"/>
    </location>
</feature>
<dbReference type="PIRSF" id="PIRSF016302">
    <property type="entry name" value="Man_a_manosd"/>
    <property type="match status" value="1"/>
</dbReference>
<dbReference type="Pfam" id="PF03663">
    <property type="entry name" value="Glyco_hydro_76"/>
    <property type="match status" value="1"/>
</dbReference>
<feature type="chain" id="PRO_5046894830" description="Mannan endo-1,6-alpha-mannosidase" evidence="11">
    <location>
        <begin position="20"/>
        <end position="458"/>
    </location>
</feature>
<keyword evidence="10" id="KW-0812">Transmembrane</keyword>
<evidence type="ECO:0000256" key="4">
    <source>
        <dbReference type="ARBA" id="ARBA00022729"/>
    </source>
</evidence>
<evidence type="ECO:0000313" key="13">
    <source>
        <dbReference type="Proteomes" id="UP001610432"/>
    </source>
</evidence>
<protein>
    <recommendedName>
        <fullName evidence="3 8">Mannan endo-1,6-alpha-mannosidase</fullName>
        <ecNumber evidence="3 8">3.2.1.101</ecNumber>
    </recommendedName>
</protein>
<dbReference type="InterPro" id="IPR005198">
    <property type="entry name" value="Glyco_hydro_76"/>
</dbReference>
<evidence type="ECO:0000313" key="12">
    <source>
        <dbReference type="EMBL" id="KAL2867764.1"/>
    </source>
</evidence>
<evidence type="ECO:0000256" key="8">
    <source>
        <dbReference type="PIRNR" id="PIRNR016302"/>
    </source>
</evidence>
<evidence type="ECO:0000256" key="7">
    <source>
        <dbReference type="ARBA" id="ARBA00023295"/>
    </source>
</evidence>
<dbReference type="GeneID" id="98144065"/>
<keyword evidence="5 8" id="KW-0378">Hydrolase</keyword>
<keyword evidence="4 11" id="KW-0732">Signal</keyword>
<dbReference type="PANTHER" id="PTHR12145:SF37">
    <property type="entry name" value="MANNAN ENDO-1,6-ALPHA-MANNOSIDASE"/>
    <property type="match status" value="1"/>
</dbReference>
<feature type="region of interest" description="Disordered" evidence="9">
    <location>
        <begin position="390"/>
        <end position="424"/>
    </location>
</feature>
<dbReference type="SUPFAM" id="SSF48208">
    <property type="entry name" value="Six-hairpin glycosidases"/>
    <property type="match status" value="1"/>
</dbReference>
<keyword evidence="13" id="KW-1185">Reference proteome</keyword>
<dbReference type="EMBL" id="JBFXLQ010000017">
    <property type="protein sequence ID" value="KAL2867764.1"/>
    <property type="molecule type" value="Genomic_DNA"/>
</dbReference>
<keyword evidence="10" id="KW-0472">Membrane</keyword>
<evidence type="ECO:0000256" key="5">
    <source>
        <dbReference type="ARBA" id="ARBA00022801"/>
    </source>
</evidence>
<evidence type="ECO:0000256" key="10">
    <source>
        <dbReference type="SAM" id="Phobius"/>
    </source>
</evidence>
<dbReference type="Proteomes" id="UP001610432">
    <property type="component" value="Unassembled WGS sequence"/>
</dbReference>
<dbReference type="InterPro" id="IPR014480">
    <property type="entry name" value="Mannan-1_6-alpha_mannosidase"/>
</dbReference>
<evidence type="ECO:0000256" key="11">
    <source>
        <dbReference type="SAM" id="SignalP"/>
    </source>
</evidence>
<evidence type="ECO:0000256" key="6">
    <source>
        <dbReference type="ARBA" id="ARBA00023180"/>
    </source>
</evidence>
<accession>A0ABR4LUE7</accession>
<evidence type="ECO:0000256" key="9">
    <source>
        <dbReference type="SAM" id="MobiDB-lite"/>
    </source>
</evidence>
<organism evidence="12 13">
    <name type="scientific">Aspergillus lucknowensis</name>
    <dbReference type="NCBI Taxonomy" id="176173"/>
    <lineage>
        <taxon>Eukaryota</taxon>
        <taxon>Fungi</taxon>
        <taxon>Dikarya</taxon>
        <taxon>Ascomycota</taxon>
        <taxon>Pezizomycotina</taxon>
        <taxon>Eurotiomycetes</taxon>
        <taxon>Eurotiomycetidae</taxon>
        <taxon>Eurotiales</taxon>
        <taxon>Aspergillaceae</taxon>
        <taxon>Aspergillus</taxon>
        <taxon>Aspergillus subgen. Nidulantes</taxon>
    </lineage>
</organism>
<evidence type="ECO:0000256" key="2">
    <source>
        <dbReference type="ARBA" id="ARBA00009699"/>
    </source>
</evidence>
<dbReference type="GO" id="GO:0016787">
    <property type="term" value="F:hydrolase activity"/>
    <property type="evidence" value="ECO:0007669"/>
    <property type="project" value="UniProtKB-KW"/>
</dbReference>
<keyword evidence="7 8" id="KW-0326">Glycosidase</keyword>
<keyword evidence="10" id="KW-1133">Transmembrane helix</keyword>
<name>A0ABR4LUE7_9EURO</name>
<comment type="catalytic activity">
    <reaction evidence="1 8">
        <text>Random hydrolysis of (1-&gt;6)-alpha-D-mannosidic linkages in unbranched (1-&gt;6)-mannans.</text>
        <dbReference type="EC" id="3.2.1.101"/>
    </reaction>
</comment>
<keyword evidence="6" id="KW-0325">Glycoprotein</keyword>
<dbReference type="RefSeq" id="XP_070886743.1">
    <property type="nucleotide sequence ID" value="XM_071028993.1"/>
</dbReference>
<evidence type="ECO:0000256" key="3">
    <source>
        <dbReference type="ARBA" id="ARBA00012350"/>
    </source>
</evidence>
<dbReference type="PANTHER" id="PTHR12145">
    <property type="entry name" value="MANNAN ENDO-1,6-ALPHA-MANNOSIDASE DCW1"/>
    <property type="match status" value="1"/>
</dbReference>
<gene>
    <name evidence="12" type="ORF">BJX67DRAFT_352210</name>
</gene>
<feature type="compositionally biased region" description="Polar residues" evidence="9">
    <location>
        <begin position="392"/>
        <end position="403"/>
    </location>
</feature>
<sequence>MMRLFTLAAFLASLGLISALQIDLNDLATIKDAASKTAYGSLLWYPGNETGQIPGAFPEKWWEGSALFLSLILYWHYTGDDQYNDLVIQGMQWQAGNGDYMPANYSSYLGNDDQFFWGCAAMTAAEVNFPEDDSGYSWLSLAQGVFNSQVARWDETNCGGGLRWQIFPYQGGYSMKNSISNGGLFQLAARLARYTTNDTYAKWADKIWDWSASSPLLNNQTWNVADSTDVDNQCSTQGNNQWSYNYGAYLMGAAYMYNYTEKATWKTAVDGLLGRILGTFFPKEMGGGEIMAEYLCEPKELCNYNEILFKGIVASWMAFVSLIVPETYGQIFPKLQTSAQAAAQSCSGMNNNTCGVRWYQSKWDGWVGMEEQIIATDILASVLVSEEKKGPLSSTTGGNSASNPAAGLGDDNGGPNGSPKPITTADRAGAGILTVLFVAAWGGMVSWMVLGERGGGAS</sequence>
<dbReference type="InterPro" id="IPR008928">
    <property type="entry name" value="6-hairpin_glycosidase_sf"/>
</dbReference>
<dbReference type="Gene3D" id="1.50.10.20">
    <property type="match status" value="1"/>
</dbReference>
<comment type="similarity">
    <text evidence="2 8">Belongs to the glycosyl hydrolase 76 family.</text>
</comment>
<evidence type="ECO:0000256" key="1">
    <source>
        <dbReference type="ARBA" id="ARBA00001452"/>
    </source>
</evidence>
<proteinExistence type="inferred from homology"/>
<reference evidence="12 13" key="1">
    <citation type="submission" date="2024-07" db="EMBL/GenBank/DDBJ databases">
        <title>Section-level genome sequencing and comparative genomics of Aspergillus sections Usti and Cavernicolus.</title>
        <authorList>
            <consortium name="Lawrence Berkeley National Laboratory"/>
            <person name="Nybo J.L."/>
            <person name="Vesth T.C."/>
            <person name="Theobald S."/>
            <person name="Frisvad J.C."/>
            <person name="Larsen T.O."/>
            <person name="Kjaerboelling I."/>
            <person name="Rothschild-Mancinelli K."/>
            <person name="Lyhne E.K."/>
            <person name="Kogle M.E."/>
            <person name="Barry K."/>
            <person name="Clum A."/>
            <person name="Na H."/>
            <person name="Ledsgaard L."/>
            <person name="Lin J."/>
            <person name="Lipzen A."/>
            <person name="Kuo A."/>
            <person name="Riley R."/>
            <person name="Mondo S."/>
            <person name="Labutti K."/>
            <person name="Haridas S."/>
            <person name="Pangalinan J."/>
            <person name="Salamov A.A."/>
            <person name="Simmons B.A."/>
            <person name="Magnuson J.K."/>
            <person name="Chen J."/>
            <person name="Drula E."/>
            <person name="Henrissat B."/>
            <person name="Wiebenga A."/>
            <person name="Lubbers R.J."/>
            <person name="Gomes A.C."/>
            <person name="Macurrencykelacurrency M.R."/>
            <person name="Stajich J."/>
            <person name="Grigoriev I.V."/>
            <person name="Mortensen U.H."/>
            <person name="De Vries R.P."/>
            <person name="Baker S.E."/>
            <person name="Andersen M.R."/>
        </authorList>
    </citation>
    <scope>NUCLEOTIDE SEQUENCE [LARGE SCALE GENOMIC DNA]</scope>
    <source>
        <strain evidence="12 13">CBS 449.75</strain>
    </source>
</reference>
<dbReference type="EC" id="3.2.1.101" evidence="3 8"/>
<comment type="caution">
    <text evidence="12">The sequence shown here is derived from an EMBL/GenBank/DDBJ whole genome shotgun (WGS) entry which is preliminary data.</text>
</comment>